<evidence type="ECO:0000256" key="5">
    <source>
        <dbReference type="ARBA" id="ARBA00023136"/>
    </source>
</evidence>
<comment type="similarity">
    <text evidence="2 6">Belongs to the GDT1 family.</text>
</comment>
<dbReference type="Proteomes" id="UP000536746">
    <property type="component" value="Unassembled WGS sequence"/>
</dbReference>
<keyword evidence="3 6" id="KW-0812">Transmembrane</keyword>
<feature type="transmembrane region" description="Helical" evidence="6">
    <location>
        <begin position="37"/>
        <end position="61"/>
    </location>
</feature>
<comment type="caution">
    <text evidence="7">The sequence shown here is derived from an EMBL/GenBank/DDBJ whole genome shotgun (WGS) entry which is preliminary data.</text>
</comment>
<accession>A0ABX2LYC8</accession>
<evidence type="ECO:0000256" key="4">
    <source>
        <dbReference type="ARBA" id="ARBA00022989"/>
    </source>
</evidence>
<dbReference type="EMBL" id="JABFMT010000017">
    <property type="protein sequence ID" value="NUU03105.1"/>
    <property type="molecule type" value="Genomic_DNA"/>
</dbReference>
<evidence type="ECO:0000256" key="3">
    <source>
        <dbReference type="ARBA" id="ARBA00022692"/>
    </source>
</evidence>
<dbReference type="PANTHER" id="PTHR12608">
    <property type="entry name" value="TRANSMEMBRANE PROTEIN HTP-1 RELATED"/>
    <property type="match status" value="1"/>
</dbReference>
<proteinExistence type="inferred from homology"/>
<organism evidence="7 8">
    <name type="scientific">Herbaspirillum robiniae</name>
    <dbReference type="NCBI Taxonomy" id="2014887"/>
    <lineage>
        <taxon>Bacteria</taxon>
        <taxon>Pseudomonadati</taxon>
        <taxon>Pseudomonadota</taxon>
        <taxon>Betaproteobacteria</taxon>
        <taxon>Burkholderiales</taxon>
        <taxon>Oxalobacteraceae</taxon>
        <taxon>Herbaspirillum</taxon>
    </lineage>
</organism>
<dbReference type="InterPro" id="IPR001727">
    <property type="entry name" value="GDT1-like"/>
</dbReference>
<keyword evidence="5 6" id="KW-0472">Membrane</keyword>
<evidence type="ECO:0000256" key="6">
    <source>
        <dbReference type="RuleBase" id="RU365102"/>
    </source>
</evidence>
<feature type="transmembrane region" description="Helical" evidence="6">
    <location>
        <begin position="96"/>
        <end position="112"/>
    </location>
</feature>
<keyword evidence="4 6" id="KW-1133">Transmembrane helix</keyword>
<feature type="transmembrane region" description="Helical" evidence="6">
    <location>
        <begin position="67"/>
        <end position="84"/>
    </location>
</feature>
<dbReference type="PANTHER" id="PTHR12608:SF1">
    <property type="entry name" value="TRANSMEMBRANE PROTEIN 165"/>
    <property type="match status" value="1"/>
</dbReference>
<comment type="subcellular location">
    <subcellularLocation>
        <location evidence="1 6">Membrane</location>
        <topology evidence="1 6">Multi-pass membrane protein</topology>
    </subcellularLocation>
</comment>
<sequence>MDAFLVSTGIVALAEIGDKTQLLAFILAAKFRKPVPIILGVLVATIANHAFAGALGAWITSLLSPEILRWVLGISFIAMAGWTLIPDKFDESEAKFGRFGVFGTTLLTFFLAEMGDKTQVATVALAAQYHAFVPVVAGTTLGMMIANVPAVVLGDRIAGKIPVKVVHAIAATIFAILGVATLLGAGESLGF</sequence>
<dbReference type="Pfam" id="PF01169">
    <property type="entry name" value="GDT1"/>
    <property type="match status" value="2"/>
</dbReference>
<gene>
    <name evidence="7" type="ORF">HNO84_15980</name>
</gene>
<evidence type="ECO:0000313" key="7">
    <source>
        <dbReference type="EMBL" id="NUU03105.1"/>
    </source>
</evidence>
<keyword evidence="8" id="KW-1185">Reference proteome</keyword>
<dbReference type="RefSeq" id="WP_079218210.1">
    <property type="nucleotide sequence ID" value="NZ_CP018845.1"/>
</dbReference>
<reference evidence="7 8" key="1">
    <citation type="journal article" date="2020" name="Front. Plant Sci.">
        <title>Isolation of Rhizosphere Bacteria That Improve Quality and Water Stress Tolerance in Greenhouse Ornamentals.</title>
        <authorList>
            <person name="Nordstedt N.P."/>
            <person name="Jones M.L."/>
        </authorList>
    </citation>
    <scope>NUCLEOTIDE SEQUENCE [LARGE SCALE GENOMIC DNA]</scope>
    <source>
        <strain evidence="7 8">C6C2</strain>
    </source>
</reference>
<name>A0ABX2LYC8_9BURK</name>
<evidence type="ECO:0000256" key="1">
    <source>
        <dbReference type="ARBA" id="ARBA00004141"/>
    </source>
</evidence>
<feature type="transmembrane region" description="Helical" evidence="6">
    <location>
        <begin position="165"/>
        <end position="185"/>
    </location>
</feature>
<protein>
    <recommendedName>
        <fullName evidence="6">GDT1 family protein</fullName>
    </recommendedName>
</protein>
<feature type="transmembrane region" description="Helical" evidence="6">
    <location>
        <begin position="132"/>
        <end position="153"/>
    </location>
</feature>
<evidence type="ECO:0000313" key="8">
    <source>
        <dbReference type="Proteomes" id="UP000536746"/>
    </source>
</evidence>
<evidence type="ECO:0000256" key="2">
    <source>
        <dbReference type="ARBA" id="ARBA00009190"/>
    </source>
</evidence>